<proteinExistence type="predicted"/>
<accession>A0A0L1JJL6</accession>
<reference evidence="1 2" key="1">
    <citation type="journal article" date="2015" name="Int. J. Syst. Evol. Microbiol.">
        <title>Aestuariivita atlantica sp. nov., isolated from deep sea sediment of the Atlantic Ocean.</title>
        <authorList>
            <person name="Li G."/>
            <person name="Lai Q."/>
            <person name="Du Y."/>
            <person name="Liu X."/>
            <person name="Sun F."/>
            <person name="Shao Z."/>
        </authorList>
    </citation>
    <scope>NUCLEOTIDE SEQUENCE [LARGE SCALE GENOMIC DNA]</scope>
    <source>
        <strain evidence="1 2">22II-S11-z3</strain>
    </source>
</reference>
<dbReference type="Proteomes" id="UP000036938">
    <property type="component" value="Unassembled WGS sequence"/>
</dbReference>
<organism evidence="1 2">
    <name type="scientific">Pseudaestuariivita atlantica</name>
    <dbReference type="NCBI Taxonomy" id="1317121"/>
    <lineage>
        <taxon>Bacteria</taxon>
        <taxon>Pseudomonadati</taxon>
        <taxon>Pseudomonadota</taxon>
        <taxon>Alphaproteobacteria</taxon>
        <taxon>Rhodobacterales</taxon>
        <taxon>Paracoccaceae</taxon>
        <taxon>Pseudaestuariivita</taxon>
    </lineage>
</organism>
<dbReference type="RefSeq" id="WP_050532687.1">
    <property type="nucleotide sequence ID" value="NZ_AQQZ01000022.1"/>
</dbReference>
<dbReference type="AlphaFoldDB" id="A0A0L1JJL6"/>
<comment type="caution">
    <text evidence="1">The sequence shown here is derived from an EMBL/GenBank/DDBJ whole genome shotgun (WGS) entry which is preliminary data.</text>
</comment>
<name>A0A0L1JJL6_9RHOB</name>
<dbReference type="STRING" id="1317121.ATO11_20060"/>
<dbReference type="EMBL" id="AQQZ01000022">
    <property type="protein sequence ID" value="KNG91940.1"/>
    <property type="molecule type" value="Genomic_DNA"/>
</dbReference>
<protein>
    <submittedName>
        <fullName evidence="1">Uncharacterized protein</fullName>
    </submittedName>
</protein>
<evidence type="ECO:0000313" key="2">
    <source>
        <dbReference type="Proteomes" id="UP000036938"/>
    </source>
</evidence>
<sequence>MATEVYGRVEFGDFNHDDTETPMTETDMDLSELLAKQDGGDFLDFVFGAEETFIDTSSVHRSKRRK</sequence>
<evidence type="ECO:0000313" key="1">
    <source>
        <dbReference type="EMBL" id="KNG91940.1"/>
    </source>
</evidence>
<gene>
    <name evidence="1" type="ORF">ATO11_20060</name>
</gene>
<keyword evidence="2" id="KW-1185">Reference proteome</keyword>